<gene>
    <name evidence="2" type="ORF">F2Q65_06010</name>
</gene>
<organism evidence="2 3">
    <name type="scientific">Thiohalocapsa marina</name>
    <dbReference type="NCBI Taxonomy" id="424902"/>
    <lineage>
        <taxon>Bacteria</taxon>
        <taxon>Pseudomonadati</taxon>
        <taxon>Pseudomonadota</taxon>
        <taxon>Gammaproteobacteria</taxon>
        <taxon>Chromatiales</taxon>
        <taxon>Chromatiaceae</taxon>
        <taxon>Thiohalocapsa</taxon>
    </lineage>
</organism>
<dbReference type="AlphaFoldDB" id="A0A5M8FNH3"/>
<proteinExistence type="predicted"/>
<dbReference type="PANTHER" id="PTHR36173">
    <property type="entry name" value="RIBONUCLEASE VAPC16-RELATED"/>
    <property type="match status" value="1"/>
</dbReference>
<protein>
    <submittedName>
        <fullName evidence="2">Type II toxin-antitoxin system VapC family toxin</fullName>
    </submittedName>
</protein>
<name>A0A5M8FNH3_9GAMM</name>
<keyword evidence="3" id="KW-1185">Reference proteome</keyword>
<evidence type="ECO:0000313" key="2">
    <source>
        <dbReference type="EMBL" id="KAA6186347.1"/>
    </source>
</evidence>
<dbReference type="EMBL" id="VWXX01000005">
    <property type="protein sequence ID" value="KAA6186347.1"/>
    <property type="molecule type" value="Genomic_DNA"/>
</dbReference>
<feature type="domain" description="PIN" evidence="1">
    <location>
        <begin position="4"/>
        <end position="122"/>
    </location>
</feature>
<accession>A0A5M8FNH3</accession>
<dbReference type="SUPFAM" id="SSF88723">
    <property type="entry name" value="PIN domain-like"/>
    <property type="match status" value="1"/>
</dbReference>
<evidence type="ECO:0000313" key="3">
    <source>
        <dbReference type="Proteomes" id="UP000322981"/>
    </source>
</evidence>
<dbReference type="Proteomes" id="UP000322981">
    <property type="component" value="Unassembled WGS sequence"/>
</dbReference>
<dbReference type="InterPro" id="IPR041705">
    <property type="entry name" value="PIN_Sll0205"/>
</dbReference>
<dbReference type="InterPro" id="IPR052919">
    <property type="entry name" value="TA_system_RNase"/>
</dbReference>
<evidence type="ECO:0000259" key="1">
    <source>
        <dbReference type="Pfam" id="PF01850"/>
    </source>
</evidence>
<dbReference type="OrthoDB" id="9798990at2"/>
<comment type="caution">
    <text evidence="2">The sequence shown here is derived from an EMBL/GenBank/DDBJ whole genome shotgun (WGS) entry which is preliminary data.</text>
</comment>
<dbReference type="PANTHER" id="PTHR36173:SF2">
    <property type="entry name" value="RIBONUCLEASE VAPC16"/>
    <property type="match status" value="1"/>
</dbReference>
<sequence length="128" mass="14258">MILLLDTHVALWAIADDPKLSPEARKLLLEPENTLWVSAASVWEIAIKHALQRGDMPISGESAISYFRASGYRILPIEAEHAAAVENLPMHHADPFDRLLIAQSRVGNMWLVSHDEKVARYGDPVIVV</sequence>
<dbReference type="Pfam" id="PF01850">
    <property type="entry name" value="PIN"/>
    <property type="match status" value="1"/>
</dbReference>
<dbReference type="InterPro" id="IPR002716">
    <property type="entry name" value="PIN_dom"/>
</dbReference>
<dbReference type="RefSeq" id="WP_150091407.1">
    <property type="nucleotide sequence ID" value="NZ_JBFUOH010000027.1"/>
</dbReference>
<dbReference type="CDD" id="cd09872">
    <property type="entry name" value="PIN_Sll0205-like"/>
    <property type="match status" value="1"/>
</dbReference>
<reference evidence="2 3" key="1">
    <citation type="submission" date="2019-09" db="EMBL/GenBank/DDBJ databases">
        <title>Whole-genome sequence of the purple sulfur bacterium Thiohalocapsa marina DSM 19078.</title>
        <authorList>
            <person name="Kyndt J.A."/>
            <person name="Meyer T.E."/>
        </authorList>
    </citation>
    <scope>NUCLEOTIDE SEQUENCE [LARGE SCALE GENOMIC DNA]</scope>
    <source>
        <strain evidence="2 3">DSM 19078</strain>
    </source>
</reference>
<dbReference type="InterPro" id="IPR029060">
    <property type="entry name" value="PIN-like_dom_sf"/>
</dbReference>
<dbReference type="Gene3D" id="3.40.50.1010">
    <property type="entry name" value="5'-nuclease"/>
    <property type="match status" value="1"/>
</dbReference>